<evidence type="ECO:0000313" key="1">
    <source>
        <dbReference type="EMBL" id="QLB50034.1"/>
    </source>
</evidence>
<sequence>MEFYSVKGENMSQDQVGVQPEEWSSVVSNAKKGVHGIITLSKKEISKTTLSRFKKFNTIQDSWNSALTSYKSYGEARTDMMTKMGEKIVEDDAVYASQIDKNKNYVRFN</sequence>
<gene>
    <name evidence="1" type="ORF">FDP16_05550</name>
</gene>
<reference evidence="1 2" key="1">
    <citation type="submission" date="2019-06" db="EMBL/GenBank/DDBJ databases">
        <title>The organization of the Streptococcus sanguinis genomes.</title>
        <authorList>
            <person name="Wang H.Y."/>
            <person name="Chen Y.Y.M."/>
            <person name="Wu C.H."/>
        </authorList>
    </citation>
    <scope>NUCLEOTIDE SEQUENCE [LARGE SCALE GENOMIC DNA]</scope>
    <source>
        <strain evidence="1 2">CGMH058</strain>
    </source>
</reference>
<accession>A0A7H8V0C7</accession>
<dbReference type="EMBL" id="CP040798">
    <property type="protein sequence ID" value="QLB50034.1"/>
    <property type="molecule type" value="Genomic_DNA"/>
</dbReference>
<protein>
    <submittedName>
        <fullName evidence="1">Uncharacterized protein</fullName>
    </submittedName>
</protein>
<organism evidence="1 2">
    <name type="scientific">Streptococcus sanguinis</name>
    <dbReference type="NCBI Taxonomy" id="1305"/>
    <lineage>
        <taxon>Bacteria</taxon>
        <taxon>Bacillati</taxon>
        <taxon>Bacillota</taxon>
        <taxon>Bacilli</taxon>
        <taxon>Lactobacillales</taxon>
        <taxon>Streptococcaceae</taxon>
        <taxon>Streptococcus</taxon>
    </lineage>
</organism>
<proteinExistence type="predicted"/>
<dbReference type="AlphaFoldDB" id="A0A7H8V0C7"/>
<evidence type="ECO:0000313" key="2">
    <source>
        <dbReference type="Proteomes" id="UP000509535"/>
    </source>
</evidence>
<dbReference type="Proteomes" id="UP000509535">
    <property type="component" value="Chromosome"/>
</dbReference>
<name>A0A7H8V0C7_STRSA</name>